<dbReference type="InterPro" id="IPR027417">
    <property type="entry name" value="P-loop_NTPase"/>
</dbReference>
<evidence type="ECO:0000256" key="10">
    <source>
        <dbReference type="ARBA" id="ARBA00023204"/>
    </source>
</evidence>
<dbReference type="GO" id="GO:0030915">
    <property type="term" value="C:Smc5-Smc6 complex"/>
    <property type="evidence" value="ECO:0007669"/>
    <property type="project" value="TreeGrafter"/>
</dbReference>
<dbReference type="AlphaFoldDB" id="A0A0M0KD28"/>
<organism evidence="15 16">
    <name type="scientific">Chrysochromulina tobinii</name>
    <dbReference type="NCBI Taxonomy" id="1460289"/>
    <lineage>
        <taxon>Eukaryota</taxon>
        <taxon>Haptista</taxon>
        <taxon>Haptophyta</taxon>
        <taxon>Prymnesiophyceae</taxon>
        <taxon>Prymnesiales</taxon>
        <taxon>Chrysochromulinaceae</taxon>
        <taxon>Chrysochromulina</taxon>
    </lineage>
</organism>
<dbReference type="GO" id="GO:0000724">
    <property type="term" value="P:double-strand break repair via homologous recombination"/>
    <property type="evidence" value="ECO:0007669"/>
    <property type="project" value="TreeGrafter"/>
</dbReference>
<feature type="coiled-coil region" evidence="12">
    <location>
        <begin position="905"/>
        <end position="932"/>
    </location>
</feature>
<protein>
    <submittedName>
        <fullName evidence="15">Structural maintenance of chromosomes protein 6</fullName>
    </submittedName>
</protein>
<evidence type="ECO:0000256" key="11">
    <source>
        <dbReference type="ARBA" id="ARBA00023242"/>
    </source>
</evidence>
<dbReference type="OrthoDB" id="10072614at2759"/>
<feature type="compositionally biased region" description="Basic and acidic residues" evidence="13">
    <location>
        <begin position="1019"/>
        <end position="1030"/>
    </location>
</feature>
<evidence type="ECO:0000256" key="9">
    <source>
        <dbReference type="ARBA" id="ARBA00023172"/>
    </source>
</evidence>
<feature type="coiled-coil region" evidence="12">
    <location>
        <begin position="239"/>
        <end position="495"/>
    </location>
</feature>
<keyword evidence="16" id="KW-1185">Reference proteome</keyword>
<feature type="compositionally biased region" description="Low complexity" evidence="13">
    <location>
        <begin position="641"/>
        <end position="652"/>
    </location>
</feature>
<evidence type="ECO:0000313" key="16">
    <source>
        <dbReference type="Proteomes" id="UP000037460"/>
    </source>
</evidence>
<dbReference type="GO" id="GO:0016887">
    <property type="term" value="F:ATP hydrolysis activity"/>
    <property type="evidence" value="ECO:0007669"/>
    <property type="project" value="InterPro"/>
</dbReference>
<proteinExistence type="inferred from homology"/>
<comment type="subcellular location">
    <subcellularLocation>
        <location evidence="2">Chromosome</location>
    </subcellularLocation>
    <subcellularLocation>
        <location evidence="1">Nucleus</location>
    </subcellularLocation>
</comment>
<feature type="region of interest" description="Disordered" evidence="13">
    <location>
        <begin position="1019"/>
        <end position="1040"/>
    </location>
</feature>
<evidence type="ECO:0000313" key="15">
    <source>
        <dbReference type="EMBL" id="KOO36462.1"/>
    </source>
</evidence>
<evidence type="ECO:0000256" key="12">
    <source>
        <dbReference type="SAM" id="Coils"/>
    </source>
</evidence>
<dbReference type="PANTHER" id="PTHR19306:SF6">
    <property type="entry name" value="STRUCTURAL MAINTENANCE OF CHROMOSOMES PROTEIN 6"/>
    <property type="match status" value="1"/>
</dbReference>
<evidence type="ECO:0000256" key="13">
    <source>
        <dbReference type="SAM" id="MobiDB-lite"/>
    </source>
</evidence>
<evidence type="ECO:0000256" key="6">
    <source>
        <dbReference type="ARBA" id="ARBA00022763"/>
    </source>
</evidence>
<dbReference type="GO" id="GO:0005634">
    <property type="term" value="C:nucleus"/>
    <property type="evidence" value="ECO:0007669"/>
    <property type="project" value="UniProtKB-SubCell"/>
</dbReference>
<sequence>MPKAKRSTARATSSADTDDVLMAEDDVEYKPNVSQELNDAEEQPHPAKKAKKAKKAGRGAAVQDFENGVLRALELQNFMNHTHLRIDFDPHVNFIIGKNGSGKSAIVNALIAGFGHRASATGRNTNSAKSLIKHGADYALISVHLANGGEDPWKADEFGDTIVAERRLERTGAGSYKLKDGPDGTARRSTHAEFAELCQHFNIQADNPCALLTQEHAKKFLHQGNEADRYRFFLQAANLESRQHDLLQTEQNVKHLKEKLERATEQMSEKEEIARKAQADYEGAKKLKEIQKQIDLHETMLGWALVSEKERELEQKQAAMRAAIEREQQAKDSTFEADEKRRDLEEELAIAEKKFQASSKELEQFGNKAQQHHERAKKALKEMRSAKKELDVLREQLEEKRQDAAHYASEYDNAMAAVEGTTNKREKELMRKVHTLEEQRNAADKSEKELAEHIHASKMAYNAAIEAWREAAAAFEAAQEEVAAKEQSLSAMKKSGFDRELMLHPSMKELLQRLEQRRGQFAAPPLGPLGLHMSVKPEFEATLGPAVEMAVGHKMMLTWIVSCKDDEIKLRSILKELPSLRNVPPLDNVTQVTIRKPEPRYTLIRDDPSKAAGAAGADGDETAAGGDAAEPAVKRERGRRSSAGASSLSDGALAAAPEAPTLIDAIEITCKTKADSDMVYNHLLDSCRAEFKLLFNDISTAERVTYASAQPQVEGVFAAQYGQPGRRFFRKGKTTGAETLRGSNGQKFTRDQASAKKQLEAELHAAKQEAQRLQHAASAADKARKEAEKKELGTRKGYEKAREILSQIEDQLTTLQSETVESSVMTEIQQFLTQRNAAQQAVETYEQMLAQGTQRYAEAEATFQPLKEKNTSNEEQHRQMAEHVAQMQAAVEKAQAPLTKSKHTMSQVRKVLSEAEKEKKQLEKECVERREYIASVIPMVEQTYGERIHDPQQRDVDTLKREKLALEAKQKKEEAKTGGKSIEALAKAAEIAAKLATEGRDGIEMVRQIGEKEEEAFKERKSHYRKEAKARGKMASSEFNRRLSRKNHAGELMFDHQNETLRLEVKRNSQDVDSAATQDARNLSGGERSFTTLAFELAMWEFCATPFRVLDEFDVFMDDTYRKQAVETLLELCDSQPGRQFLFITPQDMHPFLMQRLEEKSKRMPTITKMKDPRPKGAAA</sequence>
<dbReference type="InterPro" id="IPR038729">
    <property type="entry name" value="Rad50/SbcC_AAA"/>
</dbReference>
<dbReference type="GO" id="GO:0035861">
    <property type="term" value="C:site of double-strand break"/>
    <property type="evidence" value="ECO:0007669"/>
    <property type="project" value="TreeGrafter"/>
</dbReference>
<evidence type="ECO:0000256" key="1">
    <source>
        <dbReference type="ARBA" id="ARBA00004123"/>
    </source>
</evidence>
<dbReference type="GO" id="GO:0003684">
    <property type="term" value="F:damaged DNA binding"/>
    <property type="evidence" value="ECO:0007669"/>
    <property type="project" value="TreeGrafter"/>
</dbReference>
<feature type="domain" description="Rad50/SbcC-type AAA" evidence="14">
    <location>
        <begin position="73"/>
        <end position="294"/>
    </location>
</feature>
<keyword evidence="5" id="KW-0547">Nucleotide-binding</keyword>
<keyword evidence="9" id="KW-0233">DNA recombination</keyword>
<feature type="compositionally biased region" description="Basic and acidic residues" evidence="13">
    <location>
        <begin position="599"/>
        <end position="609"/>
    </location>
</feature>
<dbReference type="Gene3D" id="3.40.50.300">
    <property type="entry name" value="P-loop containing nucleotide triphosphate hydrolases"/>
    <property type="match status" value="2"/>
</dbReference>
<dbReference type="EMBL" id="JWZX01000618">
    <property type="protein sequence ID" value="KOO36462.1"/>
    <property type="molecule type" value="Genomic_DNA"/>
</dbReference>
<evidence type="ECO:0000256" key="3">
    <source>
        <dbReference type="ARBA" id="ARBA00006793"/>
    </source>
</evidence>
<feature type="compositionally biased region" description="Basic residues" evidence="13">
    <location>
        <begin position="46"/>
        <end position="56"/>
    </location>
</feature>
<evidence type="ECO:0000256" key="5">
    <source>
        <dbReference type="ARBA" id="ARBA00022741"/>
    </source>
</evidence>
<evidence type="ECO:0000256" key="4">
    <source>
        <dbReference type="ARBA" id="ARBA00022454"/>
    </source>
</evidence>
<keyword evidence="10" id="KW-0234">DNA repair</keyword>
<keyword evidence="4" id="KW-0158">Chromosome</keyword>
<keyword evidence="7" id="KW-0067">ATP-binding</keyword>
<feature type="compositionally biased region" description="Acidic residues" evidence="13">
    <location>
        <begin position="16"/>
        <end position="27"/>
    </location>
</feature>
<evidence type="ECO:0000256" key="2">
    <source>
        <dbReference type="ARBA" id="ARBA00004286"/>
    </source>
</evidence>
<keyword evidence="6" id="KW-0227">DNA damage</keyword>
<reference evidence="16" key="1">
    <citation type="journal article" date="2015" name="PLoS Genet.">
        <title>Genome Sequence and Transcriptome Analyses of Chrysochromulina tobin: Metabolic Tools for Enhanced Algal Fitness in the Prominent Order Prymnesiales (Haptophyceae).</title>
        <authorList>
            <person name="Hovde B.T."/>
            <person name="Deodato C.R."/>
            <person name="Hunsperger H.M."/>
            <person name="Ryken S.A."/>
            <person name="Yost W."/>
            <person name="Jha R.K."/>
            <person name="Patterson J."/>
            <person name="Monnat R.J. Jr."/>
            <person name="Barlow S.B."/>
            <person name="Starkenburg S.R."/>
            <person name="Cattolico R.A."/>
        </authorList>
    </citation>
    <scope>NUCLEOTIDE SEQUENCE</scope>
    <source>
        <strain evidence="16">CCMP291</strain>
    </source>
</reference>
<dbReference type="SUPFAM" id="SSF52540">
    <property type="entry name" value="P-loop containing nucleoside triphosphate hydrolases"/>
    <property type="match status" value="1"/>
</dbReference>
<feature type="coiled-coil region" evidence="12">
    <location>
        <begin position="749"/>
        <end position="862"/>
    </location>
</feature>
<dbReference type="Pfam" id="PF13476">
    <property type="entry name" value="AAA_23"/>
    <property type="match status" value="1"/>
</dbReference>
<keyword evidence="8 12" id="KW-0175">Coiled coil</keyword>
<evidence type="ECO:0000259" key="14">
    <source>
        <dbReference type="Pfam" id="PF13476"/>
    </source>
</evidence>
<comment type="caution">
    <text evidence="15">The sequence shown here is derived from an EMBL/GenBank/DDBJ whole genome shotgun (WGS) entry which is preliminary data.</text>
</comment>
<dbReference type="GO" id="GO:0005524">
    <property type="term" value="F:ATP binding"/>
    <property type="evidence" value="ECO:0007669"/>
    <property type="project" value="UniProtKB-KW"/>
</dbReference>
<evidence type="ECO:0000256" key="7">
    <source>
        <dbReference type="ARBA" id="ARBA00022840"/>
    </source>
</evidence>
<dbReference type="PANTHER" id="PTHR19306">
    <property type="entry name" value="STRUCTURAL MAINTENANCE OF CHROMOSOMES 5,6 SMC5, SMC6"/>
    <property type="match status" value="1"/>
</dbReference>
<dbReference type="Proteomes" id="UP000037460">
    <property type="component" value="Unassembled WGS sequence"/>
</dbReference>
<feature type="region of interest" description="Disordered" evidence="13">
    <location>
        <begin position="599"/>
        <end position="652"/>
    </location>
</feature>
<evidence type="ECO:0000256" key="8">
    <source>
        <dbReference type="ARBA" id="ARBA00023054"/>
    </source>
</evidence>
<accession>A0A0M0KD28</accession>
<comment type="similarity">
    <text evidence="3">Belongs to the SMC family. SMC6 subfamily.</text>
</comment>
<name>A0A0M0KD28_9EUKA</name>
<gene>
    <name evidence="15" type="ORF">Ctob_011270</name>
</gene>
<keyword evidence="11" id="KW-0539">Nucleus</keyword>
<dbReference type="GO" id="GO:0003697">
    <property type="term" value="F:single-stranded DNA binding"/>
    <property type="evidence" value="ECO:0007669"/>
    <property type="project" value="TreeGrafter"/>
</dbReference>
<feature type="region of interest" description="Disordered" evidence="13">
    <location>
        <begin position="1"/>
        <end position="56"/>
    </location>
</feature>
<feature type="compositionally biased region" description="Low complexity" evidence="13">
    <location>
        <begin position="611"/>
        <end position="631"/>
    </location>
</feature>